<dbReference type="InterPro" id="IPR001247">
    <property type="entry name" value="ExoRNase_PH_dom1"/>
</dbReference>
<dbReference type="FunFam" id="3.30.230.70:FF:000001">
    <property type="entry name" value="Polyribonucleotide nucleotidyltransferase"/>
    <property type="match status" value="1"/>
</dbReference>
<dbReference type="SUPFAM" id="SSF46915">
    <property type="entry name" value="Polynucleotide phosphorylase/guanosine pentaphosphate synthase (PNPase/GPSI), domain 3"/>
    <property type="match status" value="1"/>
</dbReference>
<feature type="domain" description="S1 motif" evidence="7">
    <location>
        <begin position="642"/>
        <end position="710"/>
    </location>
</feature>
<dbReference type="Pfam" id="PF01138">
    <property type="entry name" value="RNase_PH"/>
    <property type="match status" value="2"/>
</dbReference>
<dbReference type="SUPFAM" id="SSF54211">
    <property type="entry name" value="Ribosomal protein S5 domain 2-like"/>
    <property type="match status" value="2"/>
</dbReference>
<dbReference type="CDD" id="cd11364">
    <property type="entry name" value="RNase_PH_PNPase_2"/>
    <property type="match status" value="1"/>
</dbReference>
<dbReference type="Gene3D" id="2.40.50.140">
    <property type="entry name" value="Nucleic acid-binding proteins"/>
    <property type="match status" value="1"/>
</dbReference>
<evidence type="ECO:0000256" key="3">
    <source>
        <dbReference type="ARBA" id="ARBA00022679"/>
    </source>
</evidence>
<dbReference type="SUPFAM" id="SSF54791">
    <property type="entry name" value="Eukaryotic type KH-domain (KH-domain type I)"/>
    <property type="match status" value="1"/>
</dbReference>
<reference evidence="8" key="1">
    <citation type="journal article" date="2012" name="Science">
        <title>Fermentation, hydrogen, and sulfur metabolism in multiple uncultivated bacterial phyla.</title>
        <authorList>
            <person name="Wrighton K.C."/>
            <person name="Thomas B.C."/>
            <person name="Sharon I."/>
            <person name="Miller C.S."/>
            <person name="Castelle C.J."/>
            <person name="VerBerkmoes N.C."/>
            <person name="Wilkins M.J."/>
            <person name="Hettich R.L."/>
            <person name="Lipton M.S."/>
            <person name="Williams K.H."/>
            <person name="Long P.E."/>
            <person name="Banfield J.F."/>
        </authorList>
    </citation>
    <scope>NUCLEOTIDE SEQUENCE [LARGE SCALE GENOMIC DNA]</scope>
</reference>
<dbReference type="AlphaFoldDB" id="K1XJ29"/>
<evidence type="ECO:0000256" key="2">
    <source>
        <dbReference type="ARBA" id="ARBA00012416"/>
    </source>
</evidence>
<accession>K1XJ29</accession>
<dbReference type="PANTHER" id="PTHR11252:SF0">
    <property type="entry name" value="POLYRIBONUCLEOTIDE NUCLEOTIDYLTRANSFERASE 1, MITOCHONDRIAL"/>
    <property type="match status" value="1"/>
</dbReference>
<dbReference type="SMART" id="SM00322">
    <property type="entry name" value="KH"/>
    <property type="match status" value="1"/>
</dbReference>
<proteinExistence type="inferred from homology"/>
<dbReference type="InterPro" id="IPR003029">
    <property type="entry name" value="S1_domain"/>
</dbReference>
<sequence>MAIKKKVFEIHAQSFDREGKKLSFETGKLAVQADCSLKLQFGDNVLLCSTVMEKNPRPDSDFLPLMIDFRESFSAAGRLGGAAYRRREGRPSDSAVLYCRLTDRALRPMFPKGMINDVVISITPLALDQELDLGVATIIGSSVSVMAAGLPFDGPVGAAQIGYIDDKFIINPTRAEWEKSLFLLLVAGKKWSINMIEAEANEVPKDLLKQAFEIGQKAIDASCDFQAAFLKTLTITPREIVYNKPSEELIAYISNILTKEKLQPLTGNTKVPFNDISSALEKEVMEIAKEHIANNEKTDFTQTKIKMWVFNVIKYFLRHRTLDTGKRIDDRDQKDIRPIFCEVGALPRVHGSGLFRRGDTQVLTTVTLGGPKEYLILDDMENHNVHQRYFHHYNFPPFSVGEAKGTRGAGRREIGHGRLAEKALEKMLPSMIDFPYTIRAVSECLGSGWSTSMGSVCGSTLSLMDAWVPIKKPVAGIAMGLMTEHDDDDNITKYMVLNDLMATEDFTGDMDFKVAGTRDGITAIQLDTKLKGITMDIIFETLDRSIEGYNEIMDLMIQTIAEPRAAVGQYAPKIQIIHIKPDKVREVIGKGGDVINGIIDANDGVKIDFEDDGTCYIGHRDQTVIDRVIAIIMDIVADLEVGQEFDAKIKRIEDYGLFVELPKKKMGLCHISNLGEKLSTPLTAHFKLGQVIRVKIKGIDPDGKVAVTKI</sequence>
<dbReference type="EMBL" id="AMFJ01036120">
    <property type="protein sequence ID" value="EKD25156.1"/>
    <property type="molecule type" value="Genomic_DNA"/>
</dbReference>
<dbReference type="InterPro" id="IPR036456">
    <property type="entry name" value="PNPase_PH_RNA-bd_sf"/>
</dbReference>
<keyword evidence="5" id="KW-0694">RNA-binding</keyword>
<dbReference type="SUPFAM" id="SSF50249">
    <property type="entry name" value="Nucleic acid-binding proteins"/>
    <property type="match status" value="1"/>
</dbReference>
<dbReference type="CDD" id="cd02393">
    <property type="entry name" value="KH-I_PNPase"/>
    <property type="match status" value="1"/>
</dbReference>
<evidence type="ECO:0000256" key="5">
    <source>
        <dbReference type="ARBA" id="ARBA00022884"/>
    </source>
</evidence>
<evidence type="ECO:0000256" key="4">
    <source>
        <dbReference type="ARBA" id="ARBA00022695"/>
    </source>
</evidence>
<dbReference type="SUPFAM" id="SSF55666">
    <property type="entry name" value="Ribonuclease PH domain 2-like"/>
    <property type="match status" value="2"/>
</dbReference>
<evidence type="ECO:0000256" key="1">
    <source>
        <dbReference type="ARBA" id="ARBA00007404"/>
    </source>
</evidence>
<dbReference type="GO" id="GO:0000175">
    <property type="term" value="F:3'-5'-RNA exonuclease activity"/>
    <property type="evidence" value="ECO:0007669"/>
    <property type="project" value="TreeGrafter"/>
</dbReference>
<dbReference type="Pfam" id="PF03725">
    <property type="entry name" value="RNase_PH_C"/>
    <property type="match status" value="1"/>
</dbReference>
<protein>
    <recommendedName>
        <fullName evidence="2 6">Polyribonucleotide nucleotidyltransferase</fullName>
        <ecNumber evidence="2 6">2.7.7.8</ecNumber>
    </recommendedName>
</protein>
<dbReference type="EC" id="2.7.7.8" evidence="2 6"/>
<evidence type="ECO:0000259" key="7">
    <source>
        <dbReference type="PROSITE" id="PS50126"/>
    </source>
</evidence>
<dbReference type="SMART" id="SM00316">
    <property type="entry name" value="S1"/>
    <property type="match status" value="1"/>
</dbReference>
<evidence type="ECO:0000313" key="8">
    <source>
        <dbReference type="EMBL" id="EKD25156.1"/>
    </source>
</evidence>
<dbReference type="InterPro" id="IPR015847">
    <property type="entry name" value="ExoRNase_PH_dom2"/>
</dbReference>
<keyword evidence="4" id="KW-0548">Nucleotidyltransferase</keyword>
<keyword evidence="3" id="KW-0808">Transferase</keyword>
<dbReference type="InterPro" id="IPR012162">
    <property type="entry name" value="PNPase"/>
</dbReference>
<dbReference type="NCBIfam" id="NF008805">
    <property type="entry name" value="PRK11824.1"/>
    <property type="match status" value="1"/>
</dbReference>
<dbReference type="PIRSF" id="PIRSF005499">
    <property type="entry name" value="PNPase"/>
    <property type="match status" value="1"/>
</dbReference>
<dbReference type="InterPro" id="IPR004087">
    <property type="entry name" value="KH_dom"/>
</dbReference>
<evidence type="ECO:0000256" key="6">
    <source>
        <dbReference type="NCBIfam" id="TIGR03591"/>
    </source>
</evidence>
<dbReference type="InterPro" id="IPR012340">
    <property type="entry name" value="NA-bd_OB-fold"/>
</dbReference>
<dbReference type="PANTHER" id="PTHR11252">
    <property type="entry name" value="POLYRIBONUCLEOTIDE NUCLEOTIDYLTRANSFERASE"/>
    <property type="match status" value="1"/>
</dbReference>
<dbReference type="InterPro" id="IPR004088">
    <property type="entry name" value="KH_dom_type_1"/>
</dbReference>
<dbReference type="InterPro" id="IPR020568">
    <property type="entry name" value="Ribosomal_Su5_D2-typ_SF"/>
</dbReference>
<dbReference type="GO" id="GO:0003723">
    <property type="term" value="F:RNA binding"/>
    <property type="evidence" value="ECO:0007669"/>
    <property type="project" value="UniProtKB-KW"/>
</dbReference>
<comment type="caution">
    <text evidence="8">The sequence shown here is derived from an EMBL/GenBank/DDBJ whole genome shotgun (WGS) entry which is preliminary data.</text>
</comment>
<dbReference type="InterPro" id="IPR036612">
    <property type="entry name" value="KH_dom_type_1_sf"/>
</dbReference>
<dbReference type="GO" id="GO:0006402">
    <property type="term" value="P:mRNA catabolic process"/>
    <property type="evidence" value="ECO:0007669"/>
    <property type="project" value="UniProtKB-UniRule"/>
</dbReference>
<dbReference type="PROSITE" id="PS50126">
    <property type="entry name" value="S1"/>
    <property type="match status" value="1"/>
</dbReference>
<dbReference type="InterPro" id="IPR027408">
    <property type="entry name" value="PNPase/RNase_PH_dom_sf"/>
</dbReference>
<dbReference type="NCBIfam" id="TIGR03591">
    <property type="entry name" value="polynuc_phos"/>
    <property type="match status" value="1"/>
</dbReference>
<name>K1XJ29_9BACT</name>
<dbReference type="Pfam" id="PF00575">
    <property type="entry name" value="S1"/>
    <property type="match status" value="1"/>
</dbReference>
<organism evidence="8">
    <name type="scientific">uncultured bacterium</name>
    <name type="common">gcode 4</name>
    <dbReference type="NCBI Taxonomy" id="1234023"/>
    <lineage>
        <taxon>Bacteria</taxon>
        <taxon>environmental samples</taxon>
    </lineage>
</organism>
<dbReference type="Pfam" id="PF00013">
    <property type="entry name" value="KH_1"/>
    <property type="match status" value="1"/>
</dbReference>
<comment type="similarity">
    <text evidence="1">Belongs to the polyribonucleotide nucleotidyltransferase family.</text>
</comment>
<dbReference type="Gene3D" id="3.30.1370.10">
    <property type="entry name" value="K Homology domain, type 1"/>
    <property type="match status" value="1"/>
</dbReference>
<dbReference type="InterPro" id="IPR036345">
    <property type="entry name" value="ExoRNase_PH_dom2_sf"/>
</dbReference>
<dbReference type="GO" id="GO:0006396">
    <property type="term" value="P:RNA processing"/>
    <property type="evidence" value="ECO:0007669"/>
    <property type="project" value="InterPro"/>
</dbReference>
<gene>
    <name evidence="8" type="ORF">ACD_80C00113G0024</name>
</gene>
<dbReference type="FunFam" id="3.30.1370.10:FF:000001">
    <property type="entry name" value="Polyribonucleotide nucleotidyltransferase"/>
    <property type="match status" value="1"/>
</dbReference>
<dbReference type="Gene3D" id="3.30.230.70">
    <property type="entry name" value="GHMP Kinase, N-terminal domain"/>
    <property type="match status" value="2"/>
</dbReference>
<dbReference type="GO" id="GO:0004654">
    <property type="term" value="F:polyribonucleotide nucleotidyltransferase activity"/>
    <property type="evidence" value="ECO:0007669"/>
    <property type="project" value="UniProtKB-UniRule"/>
</dbReference>
<dbReference type="GO" id="GO:0005829">
    <property type="term" value="C:cytosol"/>
    <property type="evidence" value="ECO:0007669"/>
    <property type="project" value="TreeGrafter"/>
</dbReference>